<dbReference type="InterPro" id="IPR011009">
    <property type="entry name" value="Kinase-like_dom_sf"/>
</dbReference>
<dbReference type="Gene3D" id="1.10.510.10">
    <property type="entry name" value="Transferase(Phosphotransferase) domain 1"/>
    <property type="match status" value="1"/>
</dbReference>
<dbReference type="EMBL" id="BQXS01012450">
    <property type="protein sequence ID" value="GKT23209.1"/>
    <property type="molecule type" value="Genomic_DNA"/>
</dbReference>
<accession>A0ABQ5K1D0</accession>
<sequence length="1446" mass="168062">TANSLHNGKDSAEKSASLKEKRHLCGTIFYNSCEALQGFHSQASDAYSLGLTFFALFEDCDPFVQMPIFRNLSKKSTSEIVKTLIGVIKSDLRQKLHNSPLFKTLKTIEGGKFKPVYSCLNEIFEGLIKVDIDERMSVHEACERVQSIKPLLPKIGEGWKCPSIDDIVKVQLAKHNGDPGCIVEGLDPESSFHIPLPGMELSDNWDQSSRTTVSKEERKIQTQWKMKIRKFETDQEQLEAEDPQRVVNNLKILICSLNIVSFQPQSEILLLYDDKFPLLKAIYDEYDGYPTLSAKIISNQNLFILWFQCLVLFMNYEKKSVTKSSRDQERKEEKFFNSLIESFLAPMLDVESVLRDIVPEQKQDISDFYEKEVDGFEESEEDKAQYLLSKCETKECDQYVSYPMHALFHIVNIAIENSPYLRAFVYGKISPLLIKILDLGQEKKIIFTNSFVKEFLEVLRSIAYDRNDKTKDSVLSLLKPYFLPWMTKYSADMLFESWICLVKNITNDQKNLDPHKDRSSKMWFVFYSVLNLLKKSISDDSRYVENNIEKFRAFRVFSNLSIIPSQAIEIYDNLKDYLLDFCLGIAKQGGNKNVRMYWAQLISVFSYTPELVPLISPKYDADMTWCSTNGAWGSDCELYFKNCEVLSKWNKLKDDIHKSSEISIMSTLYYQHRAEILRLFESFQTRNEIKTNKLEIGQCYQCLQLFGTNNIFFSIPDLNDLIDTFIDHLSRVEEVLESDVDEKYCCICAGYTFKVEDKLDSFLPKISPTFQRILERGSKKKLGGDVVLHLLMTLRNISNSPSFSTRSSILTLIKPYIKDWLRIYNDSECYGEWMIVLSNITLSSDDSTPNKSLCSEAWPLFHPVLDVVKREFEGEKIVEDDHEECLRFFSNLCCDPSHSLEIFDNVKGLLDGWFTVIKMKGYKTGANLLGRFISILSTVPSIVHQLSPQCDDYMEWCNNNCICKDYHSLYFDKCYPFIKSLSICETSIKKCHNIDSKSKVFHKYKECFSLVLSRDRKLIRGHRIEEIIRCFKCLSLFVRHQNSSKYISLPFHDLNDLIVSYIDDMLRIEEELEEIVDKDFCSICLNYVCVIKDGIDSFFDKLSPMLHRILERGTKQTLTKKIPIYFVILLKNISNFPSLSRNLCHLIKPYLKDWFSMYPGSRYFGNWMHILSSITWSIDTERAKILCSEAWPLFHPVLEVVKREFVGDKIVQDDCEYVLWFFSNLCCDPSHTVEVYDNVKDLLGGWFDAIKIKMHGSGIKFWGRLVSILSGVSTLIPHLAEYKIYFEIQFSITIDLQINSAVSIFVFCGTRGQKEVKISDVTVDCRGGFQRIYVEIPALREVEIALLFDSKEEAEFNLSEYDNTFLFHHISIDRMTSQELENRRIEERLKHLTEVERQSKVEKERFISIDEALAFEGSDYERIEFLEEVLFKYDKKLKCCQQKVKT</sequence>
<dbReference type="InterPro" id="IPR000719">
    <property type="entry name" value="Prot_kinase_dom"/>
</dbReference>
<feature type="non-terminal residue" evidence="2">
    <location>
        <position position="1"/>
    </location>
</feature>
<comment type="caution">
    <text evidence="2">The sequence shown here is derived from an EMBL/GenBank/DDBJ whole genome shotgun (WGS) entry which is preliminary data.</text>
</comment>
<feature type="domain" description="Protein kinase" evidence="1">
    <location>
        <begin position="1"/>
        <end position="152"/>
    </location>
</feature>
<dbReference type="SUPFAM" id="SSF56112">
    <property type="entry name" value="Protein kinase-like (PK-like)"/>
    <property type="match status" value="1"/>
</dbReference>
<dbReference type="PROSITE" id="PS50011">
    <property type="entry name" value="PROTEIN_KINASE_DOM"/>
    <property type="match status" value="1"/>
</dbReference>
<evidence type="ECO:0000313" key="2">
    <source>
        <dbReference type="EMBL" id="GKT23209.1"/>
    </source>
</evidence>
<evidence type="ECO:0000313" key="3">
    <source>
        <dbReference type="Proteomes" id="UP001057375"/>
    </source>
</evidence>
<protein>
    <recommendedName>
        <fullName evidence="1">Protein kinase domain-containing protein</fullName>
    </recommendedName>
</protein>
<keyword evidence="3" id="KW-1185">Reference proteome</keyword>
<proteinExistence type="predicted"/>
<reference evidence="2" key="1">
    <citation type="submission" date="2022-03" db="EMBL/GenBank/DDBJ databases">
        <title>Draft genome sequence of Aduncisulcus paluster, a free-living microaerophilic Fornicata.</title>
        <authorList>
            <person name="Yuyama I."/>
            <person name="Kume K."/>
            <person name="Tamura T."/>
            <person name="Inagaki Y."/>
            <person name="Hashimoto T."/>
        </authorList>
    </citation>
    <scope>NUCLEOTIDE SEQUENCE</scope>
    <source>
        <strain evidence="2">NY0171</strain>
    </source>
</reference>
<evidence type="ECO:0000259" key="1">
    <source>
        <dbReference type="PROSITE" id="PS50011"/>
    </source>
</evidence>
<name>A0ABQ5K1D0_9EUKA</name>
<gene>
    <name evidence="2" type="ORF">ADUPG1_012356</name>
</gene>
<organism evidence="2 3">
    <name type="scientific">Aduncisulcus paluster</name>
    <dbReference type="NCBI Taxonomy" id="2918883"/>
    <lineage>
        <taxon>Eukaryota</taxon>
        <taxon>Metamonada</taxon>
        <taxon>Carpediemonas-like organisms</taxon>
        <taxon>Aduncisulcus</taxon>
    </lineage>
</organism>
<dbReference type="Proteomes" id="UP001057375">
    <property type="component" value="Unassembled WGS sequence"/>
</dbReference>